<dbReference type="InterPro" id="IPR031815">
    <property type="entry name" value="DUF5074"/>
</dbReference>
<protein>
    <recommendedName>
        <fullName evidence="3">Cell surface protein</fullName>
    </recommendedName>
</protein>
<dbReference type="Proteomes" id="UP000030140">
    <property type="component" value="Unassembled WGS sequence"/>
</dbReference>
<dbReference type="InterPro" id="IPR051200">
    <property type="entry name" value="Host-pathogen_enzymatic-act"/>
</dbReference>
<evidence type="ECO:0000313" key="2">
    <source>
        <dbReference type="Proteomes" id="UP000030140"/>
    </source>
</evidence>
<dbReference type="PROSITE" id="PS51257">
    <property type="entry name" value="PROKAR_LIPOPROTEIN"/>
    <property type="match status" value="1"/>
</dbReference>
<evidence type="ECO:0008006" key="3">
    <source>
        <dbReference type="Google" id="ProtNLM"/>
    </source>
</evidence>
<name>A0A0A2GQQ4_9FLAO</name>
<dbReference type="AlphaFoldDB" id="A0A0A2GQQ4"/>
<dbReference type="EMBL" id="JSAQ01000001">
    <property type="protein sequence ID" value="KGO05537.1"/>
    <property type="molecule type" value="Genomic_DNA"/>
</dbReference>
<dbReference type="Gene3D" id="2.130.10.10">
    <property type="entry name" value="YVTN repeat-like/Quinoprotein amine dehydrogenase"/>
    <property type="match status" value="1"/>
</dbReference>
<dbReference type="RefSeq" id="WP_035324593.1">
    <property type="nucleotide sequence ID" value="NZ_CP015125.1"/>
</dbReference>
<dbReference type="InterPro" id="IPR015943">
    <property type="entry name" value="WD40/YVTN_repeat-like_dom_sf"/>
</dbReference>
<comment type="caution">
    <text evidence="1">The sequence shown here is derived from an EMBL/GenBank/DDBJ whole genome shotgun (WGS) entry which is preliminary data.</text>
</comment>
<dbReference type="Pfam" id="PF16819">
    <property type="entry name" value="DUF5074"/>
    <property type="match status" value="1"/>
</dbReference>
<sequence>MKHSFYTFCIATLLLFSCNTDDDLFIPATPEVEGPYATGFLVTNEGPFSNGFGTVDHIDENLTTVTSSIYQAVNNDNLGNIVQSLTMTDDKVYVVTNVSSRITVVEKDTFEEIIQITEGLNNPRNMVIIGDNGYVTNWGDPAVATDDYVAVLDLNTNEIVSTIPVAEGPEQIVAKGDAIYVAHKGGFGVNNIVSVISSEQENVVTTIEVGDVPNSLQFDTAGRLVVLASGAPAFTGNETGGQFTIIDTDTNTAVETVLFTNTEHPSFLNLVGDDVFYYLGGAVYKTTVADFTTASTAIISGSFFYNMTILSDGTLAGCNAADFASNGTVELYDTTTGTLLNTLNVGIVPGNVYEIN</sequence>
<evidence type="ECO:0000313" key="1">
    <source>
        <dbReference type="EMBL" id="KGO05537.1"/>
    </source>
</evidence>
<dbReference type="PANTHER" id="PTHR47197">
    <property type="entry name" value="PROTEIN NIRF"/>
    <property type="match status" value="1"/>
</dbReference>
<accession>A0A0A2GQQ4</accession>
<reference evidence="1 2" key="1">
    <citation type="submission" date="2014-10" db="EMBL/GenBank/DDBJ databases">
        <title>Draft genome sequence of the proteorhodopsin-containing marine bacterium Dokdonia donghaensis.</title>
        <authorList>
            <person name="Gomez-Consarnau L."/>
            <person name="Gonzalez J.M."/>
            <person name="Riedel T."/>
            <person name="Jaenicke S."/>
            <person name="Wagner-Doebler I."/>
            <person name="Fuhrman J.A."/>
        </authorList>
    </citation>
    <scope>NUCLEOTIDE SEQUENCE [LARGE SCALE GENOMIC DNA]</scope>
    <source>
        <strain evidence="1 2">DSW-1</strain>
    </source>
</reference>
<dbReference type="PATRIC" id="fig|1300343.5.peg.2386"/>
<organism evidence="1 2">
    <name type="scientific">Dokdonia donghaensis DSW-1</name>
    <dbReference type="NCBI Taxonomy" id="1300343"/>
    <lineage>
        <taxon>Bacteria</taxon>
        <taxon>Pseudomonadati</taxon>
        <taxon>Bacteroidota</taxon>
        <taxon>Flavobacteriia</taxon>
        <taxon>Flavobacteriales</taxon>
        <taxon>Flavobacteriaceae</taxon>
        <taxon>Dokdonia</taxon>
    </lineage>
</organism>
<gene>
    <name evidence="1" type="ORF">NV36_00865</name>
</gene>
<dbReference type="InterPro" id="IPR011044">
    <property type="entry name" value="Quino_amine_DH_bsu"/>
</dbReference>
<proteinExistence type="predicted"/>
<dbReference type="SUPFAM" id="SSF50969">
    <property type="entry name" value="YVTN repeat-like/Quinoprotein amine dehydrogenase"/>
    <property type="match status" value="1"/>
</dbReference>
<keyword evidence="2" id="KW-1185">Reference proteome</keyword>
<dbReference type="KEGG" id="ddo:I597_2366"/>
<dbReference type="PANTHER" id="PTHR47197:SF3">
    <property type="entry name" value="DIHYDRO-HEME D1 DEHYDROGENASE"/>
    <property type="match status" value="1"/>
</dbReference>
<dbReference type="OrthoDB" id="9773938at2"/>